<evidence type="ECO:0000256" key="1">
    <source>
        <dbReference type="SAM" id="Phobius"/>
    </source>
</evidence>
<dbReference type="Pfam" id="PF05649">
    <property type="entry name" value="Peptidase_M13_N"/>
    <property type="match status" value="2"/>
</dbReference>
<organism evidence="3 4">
    <name type="scientific">Desmophyllum pertusum</name>
    <dbReference type="NCBI Taxonomy" id="174260"/>
    <lineage>
        <taxon>Eukaryota</taxon>
        <taxon>Metazoa</taxon>
        <taxon>Cnidaria</taxon>
        <taxon>Anthozoa</taxon>
        <taxon>Hexacorallia</taxon>
        <taxon>Scleractinia</taxon>
        <taxon>Caryophylliina</taxon>
        <taxon>Caryophylliidae</taxon>
        <taxon>Desmophyllum</taxon>
    </lineage>
</organism>
<dbReference type="GO" id="GO:0016485">
    <property type="term" value="P:protein processing"/>
    <property type="evidence" value="ECO:0007669"/>
    <property type="project" value="TreeGrafter"/>
</dbReference>
<accession>A0A9X0CVH2</accession>
<dbReference type="OrthoDB" id="6475849at2759"/>
<dbReference type="GO" id="GO:0005886">
    <property type="term" value="C:plasma membrane"/>
    <property type="evidence" value="ECO:0007669"/>
    <property type="project" value="TreeGrafter"/>
</dbReference>
<keyword evidence="1" id="KW-1133">Transmembrane helix</keyword>
<dbReference type="PANTHER" id="PTHR11733">
    <property type="entry name" value="ZINC METALLOPROTEASE FAMILY M13 NEPRILYSIN-RELATED"/>
    <property type="match status" value="1"/>
</dbReference>
<keyword evidence="1" id="KW-0472">Membrane</keyword>
<keyword evidence="1" id="KW-0812">Transmembrane</keyword>
<protein>
    <recommendedName>
        <fullName evidence="2">Peptidase M13 N-terminal domain-containing protein</fullName>
    </recommendedName>
</protein>
<dbReference type="PROSITE" id="PS51885">
    <property type="entry name" value="NEPRILYSIN"/>
    <property type="match status" value="1"/>
</dbReference>
<name>A0A9X0CVH2_9CNID</name>
<dbReference type="EMBL" id="MU826383">
    <property type="protein sequence ID" value="KAJ7377081.1"/>
    <property type="molecule type" value="Genomic_DNA"/>
</dbReference>
<evidence type="ECO:0000313" key="3">
    <source>
        <dbReference type="EMBL" id="KAJ7377081.1"/>
    </source>
</evidence>
<evidence type="ECO:0000313" key="4">
    <source>
        <dbReference type="Proteomes" id="UP001163046"/>
    </source>
</evidence>
<dbReference type="SUPFAM" id="SSF55486">
    <property type="entry name" value="Metalloproteases ('zincins'), catalytic domain"/>
    <property type="match status" value="1"/>
</dbReference>
<sequence length="445" mass="50496">MGTHKNKSIGGIELCSAPSTQSLGVNSTIFRKGRKRVEVCLLSLCGLLLLICVVLAVLFAMELSKEDDVKPTGTINGRPTATTAMPSVCNTAQCLEIAARFTRNMNESVDPCNDFFHFACDGWIRDNPIPPSKNEYITFLKKIQDNNEKLRNMLEDATGEHDDPVMKAKRYYRSCMNEDEVERTTKQQMLELIRSLGSWALDNQTWNGTLIPPELSLIREEYLVNNNSKVTQKKHAYLEYMTTVGMLLGGQNATTLPHMRRILKFEEQLARFIIPVLIVKELDIESVSIRISSIPSQAFLYENSHNTITIGELQTRAPGFQWLSHLNSLFAEYNITLNASEYIIVPAPDYLRNMSKHVLAADNDTLSDYFIWTVLRRLVPFLSRPFREAEAAYKRQTSHIKAEPARWLTCITTTNYYRGLTFATGSLYIEKAFGQGDDPTGLWQI</sequence>
<comment type="caution">
    <text evidence="3">The sequence shown here is derived from an EMBL/GenBank/DDBJ whole genome shotgun (WGS) entry which is preliminary data.</text>
</comment>
<dbReference type="GO" id="GO:0004222">
    <property type="term" value="F:metalloendopeptidase activity"/>
    <property type="evidence" value="ECO:0007669"/>
    <property type="project" value="InterPro"/>
</dbReference>
<dbReference type="Proteomes" id="UP001163046">
    <property type="component" value="Unassembled WGS sequence"/>
</dbReference>
<feature type="domain" description="Peptidase M13 N-terminal" evidence="2">
    <location>
        <begin position="212"/>
        <end position="435"/>
    </location>
</feature>
<dbReference type="InterPro" id="IPR008753">
    <property type="entry name" value="Peptidase_M13_N"/>
</dbReference>
<feature type="transmembrane region" description="Helical" evidence="1">
    <location>
        <begin position="39"/>
        <end position="61"/>
    </location>
</feature>
<feature type="domain" description="Peptidase M13 N-terminal" evidence="2">
    <location>
        <begin position="111"/>
        <end position="207"/>
    </location>
</feature>
<keyword evidence="4" id="KW-1185">Reference proteome</keyword>
<dbReference type="AlphaFoldDB" id="A0A9X0CVH2"/>
<dbReference type="InterPro" id="IPR000718">
    <property type="entry name" value="Peptidase_M13"/>
</dbReference>
<dbReference type="PANTHER" id="PTHR11733:SF240">
    <property type="entry name" value="GH14155P-RELATED"/>
    <property type="match status" value="1"/>
</dbReference>
<evidence type="ECO:0000259" key="2">
    <source>
        <dbReference type="Pfam" id="PF05649"/>
    </source>
</evidence>
<reference evidence="3" key="1">
    <citation type="submission" date="2023-01" db="EMBL/GenBank/DDBJ databases">
        <title>Genome assembly of the deep-sea coral Lophelia pertusa.</title>
        <authorList>
            <person name="Herrera S."/>
            <person name="Cordes E."/>
        </authorList>
    </citation>
    <scope>NUCLEOTIDE SEQUENCE</scope>
    <source>
        <strain evidence="3">USNM1676648</strain>
        <tissue evidence="3">Polyp</tissue>
    </source>
</reference>
<dbReference type="Gene3D" id="1.10.1380.10">
    <property type="entry name" value="Neutral endopeptidase , domain2"/>
    <property type="match status" value="2"/>
</dbReference>
<proteinExistence type="predicted"/>
<dbReference type="InterPro" id="IPR042089">
    <property type="entry name" value="Peptidase_M13_dom_2"/>
</dbReference>
<gene>
    <name evidence="3" type="ORF">OS493_030675</name>
</gene>